<gene>
    <name evidence="5 7" type="primary">rpmG</name>
    <name evidence="8" type="ORF">ENT78_01940</name>
    <name evidence="7" type="ORF">ENU12_04085</name>
    <name evidence="6" type="ORF">JM64_08735</name>
</gene>
<reference evidence="7" key="2">
    <citation type="journal article" date="2020" name="mSystems">
        <title>Genome- and Community-Level Interaction Insights into Carbon Utilization and Element Cycling Functions of Hydrothermarchaeota in Hydrothermal Sediment.</title>
        <authorList>
            <person name="Zhou Z."/>
            <person name="Liu Y."/>
            <person name="Xu W."/>
            <person name="Pan J."/>
            <person name="Luo Z.H."/>
            <person name="Li M."/>
        </authorList>
    </citation>
    <scope>NUCLEOTIDE SEQUENCE [LARGE SCALE GENOMIC DNA]</scope>
    <source>
        <strain evidence="8">SpSt-61</strain>
        <strain evidence="7">SpSt-640</strain>
    </source>
</reference>
<accession>A0A172T4Y3</accession>
<evidence type="ECO:0000313" key="9">
    <source>
        <dbReference type="Proteomes" id="UP000077096"/>
    </source>
</evidence>
<evidence type="ECO:0000256" key="4">
    <source>
        <dbReference type="ARBA" id="ARBA00035176"/>
    </source>
</evidence>
<dbReference type="KEGG" id="fng:JM64_08735"/>
<dbReference type="Proteomes" id="UP000077096">
    <property type="component" value="Chromosome"/>
</dbReference>
<dbReference type="SUPFAM" id="SSF57829">
    <property type="entry name" value="Zn-binding ribosomal proteins"/>
    <property type="match status" value="1"/>
</dbReference>
<dbReference type="PATRIC" id="fig|93466.3.peg.1836"/>
<evidence type="ECO:0000256" key="1">
    <source>
        <dbReference type="ARBA" id="ARBA00007596"/>
    </source>
</evidence>
<organism evidence="6 9">
    <name type="scientific">Fervidobacterium pennivorans</name>
    <dbReference type="NCBI Taxonomy" id="93466"/>
    <lineage>
        <taxon>Bacteria</taxon>
        <taxon>Thermotogati</taxon>
        <taxon>Thermotogota</taxon>
        <taxon>Thermotogae</taxon>
        <taxon>Thermotogales</taxon>
        <taxon>Fervidobacteriaceae</taxon>
        <taxon>Fervidobacterium</taxon>
    </lineage>
</organism>
<dbReference type="GO" id="GO:0003735">
    <property type="term" value="F:structural constituent of ribosome"/>
    <property type="evidence" value="ECO:0007669"/>
    <property type="project" value="InterPro"/>
</dbReference>
<dbReference type="Gene3D" id="2.20.28.120">
    <property type="entry name" value="Ribosomal protein L33"/>
    <property type="match status" value="1"/>
</dbReference>
<dbReference type="EMBL" id="DSZZ01000095">
    <property type="protein sequence ID" value="HGU52285.1"/>
    <property type="molecule type" value="Genomic_DNA"/>
</dbReference>
<keyword evidence="3 5" id="KW-0687">Ribonucleoprotein</keyword>
<dbReference type="EMBL" id="CP011393">
    <property type="protein sequence ID" value="ANE42006.1"/>
    <property type="molecule type" value="Genomic_DNA"/>
</dbReference>
<dbReference type="PANTHER" id="PTHR43168">
    <property type="entry name" value="50S RIBOSOMAL PROTEIN L33, CHLOROPLASTIC"/>
    <property type="match status" value="1"/>
</dbReference>
<dbReference type="InterPro" id="IPR011332">
    <property type="entry name" value="Ribosomal_zn-bd"/>
</dbReference>
<protein>
    <recommendedName>
        <fullName evidence="4 5">Large ribosomal subunit protein bL33</fullName>
    </recommendedName>
</protein>
<dbReference type="NCBIfam" id="NF001764">
    <property type="entry name" value="PRK00504.1"/>
    <property type="match status" value="1"/>
</dbReference>
<dbReference type="HAMAP" id="MF_00294">
    <property type="entry name" value="Ribosomal_bL33"/>
    <property type="match status" value="1"/>
</dbReference>
<evidence type="ECO:0000256" key="3">
    <source>
        <dbReference type="ARBA" id="ARBA00023274"/>
    </source>
</evidence>
<dbReference type="GO" id="GO:1990904">
    <property type="term" value="C:ribonucleoprotein complex"/>
    <property type="evidence" value="ECO:0007669"/>
    <property type="project" value="UniProtKB-KW"/>
</dbReference>
<dbReference type="NCBIfam" id="TIGR01023">
    <property type="entry name" value="rpmG_bact"/>
    <property type="match status" value="1"/>
</dbReference>
<dbReference type="EMBL" id="DTBH01000091">
    <property type="protein sequence ID" value="HGQ77089.1"/>
    <property type="molecule type" value="Genomic_DNA"/>
</dbReference>
<dbReference type="GO" id="GO:0005737">
    <property type="term" value="C:cytoplasm"/>
    <property type="evidence" value="ECO:0007669"/>
    <property type="project" value="UniProtKB-ARBA"/>
</dbReference>
<sequence>MRVQIGLKCEECGTRNYYTTKEKSKKDKLRLRKYCPKCNKHTFHTETKV</sequence>
<dbReference type="PANTHER" id="PTHR43168:SF6">
    <property type="entry name" value="LARGE RIBOSOMAL SUBUNIT PROTEIN BL33A"/>
    <property type="match status" value="1"/>
</dbReference>
<dbReference type="AlphaFoldDB" id="A0A172T4Y3"/>
<reference evidence="6 9" key="1">
    <citation type="submission" date="2014-08" db="EMBL/GenBank/DDBJ databases">
        <title>Fervidobacterium pennivorans DYC genome.</title>
        <authorList>
            <person name="Wushke S."/>
        </authorList>
    </citation>
    <scope>NUCLEOTIDE SEQUENCE [LARGE SCALE GENOMIC DNA]</scope>
    <source>
        <strain evidence="6 9">DYC</strain>
    </source>
</reference>
<dbReference type="GO" id="GO:0006412">
    <property type="term" value="P:translation"/>
    <property type="evidence" value="ECO:0007669"/>
    <property type="project" value="UniProtKB-UniRule"/>
</dbReference>
<dbReference type="Pfam" id="PF00471">
    <property type="entry name" value="Ribosomal_L33"/>
    <property type="match status" value="1"/>
</dbReference>
<dbReference type="InterPro" id="IPR001705">
    <property type="entry name" value="Ribosomal_bL33"/>
</dbReference>
<evidence type="ECO:0000256" key="2">
    <source>
        <dbReference type="ARBA" id="ARBA00022980"/>
    </source>
</evidence>
<name>A0A172T4Y3_FERPE</name>
<dbReference type="NCBIfam" id="NF001860">
    <property type="entry name" value="PRK00595.1"/>
    <property type="match status" value="1"/>
</dbReference>
<dbReference type="OrthoDB" id="9801333at2"/>
<proteinExistence type="inferred from homology"/>
<comment type="similarity">
    <text evidence="1 5">Belongs to the bacterial ribosomal protein bL33 family.</text>
</comment>
<keyword evidence="2 5" id="KW-0689">Ribosomal protein</keyword>
<evidence type="ECO:0000313" key="7">
    <source>
        <dbReference type="EMBL" id="HGQ77089.1"/>
    </source>
</evidence>
<dbReference type="GO" id="GO:0005840">
    <property type="term" value="C:ribosome"/>
    <property type="evidence" value="ECO:0007669"/>
    <property type="project" value="UniProtKB-KW"/>
</dbReference>
<evidence type="ECO:0000313" key="8">
    <source>
        <dbReference type="EMBL" id="HGU52285.1"/>
    </source>
</evidence>
<dbReference type="InterPro" id="IPR038584">
    <property type="entry name" value="Ribosomal_bL33_sf"/>
</dbReference>
<evidence type="ECO:0000256" key="5">
    <source>
        <dbReference type="HAMAP-Rule" id="MF_00294"/>
    </source>
</evidence>
<evidence type="ECO:0000313" key="6">
    <source>
        <dbReference type="EMBL" id="ANE42006.1"/>
    </source>
</evidence>